<evidence type="ECO:0000313" key="2">
    <source>
        <dbReference type="Proteomes" id="UP001173174"/>
    </source>
</evidence>
<dbReference type="EMBL" id="JAREWH010000028">
    <property type="protein sequence ID" value="MDN3193713.1"/>
    <property type="molecule type" value="Genomic_DNA"/>
</dbReference>
<proteinExistence type="predicted"/>
<comment type="caution">
    <text evidence="1">The sequence shown here is derived from an EMBL/GenBank/DDBJ whole genome shotgun (WGS) entry which is preliminary data.</text>
</comment>
<protein>
    <recommendedName>
        <fullName evidence="3">GIY-YIG domain-containing protein</fullName>
    </recommendedName>
</protein>
<evidence type="ECO:0008006" key="3">
    <source>
        <dbReference type="Google" id="ProtNLM"/>
    </source>
</evidence>
<organism evidence="1 2">
    <name type="scientific">Enterococcus faecalis</name>
    <name type="common">Streptococcus faecalis</name>
    <dbReference type="NCBI Taxonomy" id="1351"/>
    <lineage>
        <taxon>Bacteria</taxon>
        <taxon>Bacillati</taxon>
        <taxon>Bacillota</taxon>
        <taxon>Bacilli</taxon>
        <taxon>Lactobacillales</taxon>
        <taxon>Enterococcaceae</taxon>
        <taxon>Enterococcus</taxon>
    </lineage>
</organism>
<reference evidence="1" key="2">
    <citation type="submission" date="2023-03" db="EMBL/GenBank/DDBJ databases">
        <authorList>
            <person name="Zajac M."/>
            <person name="Kwit R."/>
            <person name="Wasyl D."/>
        </authorList>
    </citation>
    <scope>NUCLEOTIDE SEQUENCE</scope>
    <source>
        <strain evidence="1">691B_2</strain>
    </source>
</reference>
<dbReference type="RefSeq" id="WP_202254469.1">
    <property type="nucleotide sequence ID" value="NZ_CP091237.1"/>
</dbReference>
<sequence>MQMEIPEEYDEILGQNIQLDFRRRRQFYVYLDYTSDGKNYYYVGKGSGNRIFVEKRNDIHEHYKNQRGLDRRVVLQNLTEEEALGIENLFLYYSLDKGIYVTNKIINKYFFNNDYTFDDILASYIEYLEFTSFSSEWINELADTLNKFKHLNIITILIEAYLNINKRKSCITNEAATLIKDSIKNSNLLSRLFLNSIISEIDDQLTAEEFDDFLNESMDIAESLETNQDIILQRDRCICKLQDNLPCIFWEI</sequence>
<dbReference type="Proteomes" id="UP001173174">
    <property type="component" value="Unassembled WGS sequence"/>
</dbReference>
<evidence type="ECO:0000313" key="1">
    <source>
        <dbReference type="EMBL" id="MDN3193713.1"/>
    </source>
</evidence>
<name>A0AAW7KEP7_ENTFL</name>
<dbReference type="AlphaFoldDB" id="A0AAW7KEP7"/>
<accession>A0AAW7KEP7</accession>
<reference evidence="1" key="1">
    <citation type="journal article" date="2023" name="Pathogens">
        <title>Prevalence of Enterococcus spp. and the Whole-Genome Characteristics of Enterococcus faecium and Enterococcus faecalis Strains Isolated from Free-Living Birds in Poland.</title>
        <authorList>
            <person name="Kwit R."/>
            <person name="Zajac M."/>
            <person name="Smialowska-Weglinska A."/>
            <person name="Skarzynska M."/>
            <person name="Bomba A."/>
            <person name="Lalak A."/>
            <person name="Skrzypiec E."/>
            <person name="Wojdat D."/>
            <person name="Koza W."/>
            <person name="Mikos-Wojewoda E."/>
            <person name="Pasim P."/>
            <person name="Skora M."/>
            <person name="Polak M."/>
            <person name="Wiacek J."/>
            <person name="Wasyl D."/>
        </authorList>
    </citation>
    <scope>NUCLEOTIDE SEQUENCE</scope>
    <source>
        <strain evidence="1">691B_2</strain>
    </source>
</reference>
<gene>
    <name evidence="1" type="ORF">P0E79_14670</name>
</gene>